<feature type="transmembrane region" description="Helical" evidence="1">
    <location>
        <begin position="61"/>
        <end position="82"/>
    </location>
</feature>
<dbReference type="Proteomes" id="UP000240708">
    <property type="component" value="Unassembled WGS sequence"/>
</dbReference>
<organism evidence="2 3">
    <name type="scientific">Cecembia rubra</name>
    <dbReference type="NCBI Taxonomy" id="1485585"/>
    <lineage>
        <taxon>Bacteria</taxon>
        <taxon>Pseudomonadati</taxon>
        <taxon>Bacteroidota</taxon>
        <taxon>Cytophagia</taxon>
        <taxon>Cytophagales</taxon>
        <taxon>Cyclobacteriaceae</taxon>
        <taxon>Cecembia</taxon>
    </lineage>
</organism>
<accession>A0A2P8E321</accession>
<sequence length="495" mass="56678">MILSLLKLELLKTMRSTSFAKSALVAIFLAFLAVILLSYVLLLGVFLKEIIEEGFDSSDAYVTLSGALIYFYLFEFMYRYFVQKLPVMELQSFLHLPLKKSRIIQFLLGRSFVSPLTLIAPLLFAPFAFKEIAPRFGDLAAWSWLGSVVMSSWSLHWLMLWFKQKFEDSLIGLGVVFLVLLLGAGSNYYGWFNLGALMKPIFDWSLTSVFPPIIMTLVFLILYRLAYTYYYRNAYLEDLVEEEEARFLNHSLGIFKRFGLAGELANLEWKLIIRHKKSRTYLTLAGFFLLYGLIFYTNPQYKTEDGFSHLFVFVGSFITGIFMLQYGQLFLSWNSSNFDFFLNRKGGVEALVKGKYLLFVATSILCYIISVPYVYFGWDILLIHTAAFLFNIGVVMHLVVYLALWKPKPMDLNKGAMFNYEGVGIAQFLMIIPMMVAPYLIYLPFALLVSQYAGLLALAVVGTVGVIAFPYLSDLSVQRVLSNKYQISSSFRQEL</sequence>
<dbReference type="AlphaFoldDB" id="A0A2P8E321"/>
<feature type="transmembrane region" description="Helical" evidence="1">
    <location>
        <begin position="451"/>
        <end position="472"/>
    </location>
</feature>
<feature type="transmembrane region" description="Helical" evidence="1">
    <location>
        <begin position="280"/>
        <end position="298"/>
    </location>
</feature>
<dbReference type="InterPro" id="IPR043742">
    <property type="entry name" value="DUF5687"/>
</dbReference>
<gene>
    <name evidence="2" type="ORF">CLV48_106112</name>
</gene>
<feature type="transmembrane region" description="Helical" evidence="1">
    <location>
        <begin position="425"/>
        <end position="445"/>
    </location>
</feature>
<evidence type="ECO:0000256" key="1">
    <source>
        <dbReference type="SAM" id="Phobius"/>
    </source>
</evidence>
<dbReference type="EMBL" id="PYGF01000006">
    <property type="protein sequence ID" value="PSL03872.1"/>
    <property type="molecule type" value="Genomic_DNA"/>
</dbReference>
<feature type="transmembrane region" description="Helical" evidence="1">
    <location>
        <begin position="141"/>
        <end position="162"/>
    </location>
</feature>
<dbReference type="OrthoDB" id="1014144at2"/>
<reference evidence="2 3" key="1">
    <citation type="submission" date="2018-03" db="EMBL/GenBank/DDBJ databases">
        <title>Genomic Encyclopedia of Archaeal and Bacterial Type Strains, Phase II (KMG-II): from individual species to whole genera.</title>
        <authorList>
            <person name="Goeker M."/>
        </authorList>
    </citation>
    <scope>NUCLEOTIDE SEQUENCE [LARGE SCALE GENOMIC DNA]</scope>
    <source>
        <strain evidence="2 3">DSM 28057</strain>
    </source>
</reference>
<dbReference type="RefSeq" id="WP_106567548.1">
    <property type="nucleotide sequence ID" value="NZ_PYGF01000006.1"/>
</dbReference>
<keyword evidence="1" id="KW-0812">Transmembrane</keyword>
<keyword evidence="3" id="KW-1185">Reference proteome</keyword>
<feature type="transmembrane region" description="Helical" evidence="1">
    <location>
        <begin position="356"/>
        <end position="375"/>
    </location>
</feature>
<protein>
    <recommendedName>
        <fullName evidence="4">ABC-2 type transport system permease protein</fullName>
    </recommendedName>
</protein>
<feature type="transmembrane region" description="Helical" evidence="1">
    <location>
        <begin position="169"/>
        <end position="189"/>
    </location>
</feature>
<feature type="transmembrane region" description="Helical" evidence="1">
    <location>
        <begin position="103"/>
        <end position="129"/>
    </location>
</feature>
<evidence type="ECO:0000313" key="3">
    <source>
        <dbReference type="Proteomes" id="UP000240708"/>
    </source>
</evidence>
<keyword evidence="1" id="KW-0472">Membrane</keyword>
<feature type="transmembrane region" description="Helical" evidence="1">
    <location>
        <begin position="21"/>
        <end position="41"/>
    </location>
</feature>
<evidence type="ECO:0008006" key="4">
    <source>
        <dbReference type="Google" id="ProtNLM"/>
    </source>
</evidence>
<evidence type="ECO:0000313" key="2">
    <source>
        <dbReference type="EMBL" id="PSL03872.1"/>
    </source>
</evidence>
<keyword evidence="1" id="KW-1133">Transmembrane helix</keyword>
<feature type="transmembrane region" description="Helical" evidence="1">
    <location>
        <begin position="381"/>
        <end position="404"/>
    </location>
</feature>
<feature type="transmembrane region" description="Helical" evidence="1">
    <location>
        <begin position="201"/>
        <end position="223"/>
    </location>
</feature>
<proteinExistence type="predicted"/>
<dbReference type="Pfam" id="PF18940">
    <property type="entry name" value="DUF5687"/>
    <property type="match status" value="1"/>
</dbReference>
<feature type="transmembrane region" description="Helical" evidence="1">
    <location>
        <begin position="310"/>
        <end position="335"/>
    </location>
</feature>
<name>A0A2P8E321_9BACT</name>
<comment type="caution">
    <text evidence="2">The sequence shown here is derived from an EMBL/GenBank/DDBJ whole genome shotgun (WGS) entry which is preliminary data.</text>
</comment>